<name>A0A6P2SN03_BURL3</name>
<dbReference type="Pfam" id="PF00795">
    <property type="entry name" value="CN_hydrolase"/>
    <property type="match status" value="1"/>
</dbReference>
<evidence type="ECO:0000256" key="1">
    <source>
        <dbReference type="ARBA" id="ARBA00022801"/>
    </source>
</evidence>
<dbReference type="GO" id="GO:0016746">
    <property type="term" value="F:acyltransferase activity"/>
    <property type="evidence" value="ECO:0007669"/>
    <property type="project" value="UniProtKB-KW"/>
</dbReference>
<proteinExistence type="predicted"/>
<dbReference type="CDD" id="cd07572">
    <property type="entry name" value="nit"/>
    <property type="match status" value="1"/>
</dbReference>
<dbReference type="SUPFAM" id="SSF56317">
    <property type="entry name" value="Carbon-nitrogen hydrolase"/>
    <property type="match status" value="1"/>
</dbReference>
<feature type="domain" description="CN hydrolase" evidence="2">
    <location>
        <begin position="11"/>
        <end position="256"/>
    </location>
</feature>
<evidence type="ECO:0000313" key="4">
    <source>
        <dbReference type="Proteomes" id="UP000494170"/>
    </source>
</evidence>
<evidence type="ECO:0000259" key="2">
    <source>
        <dbReference type="PROSITE" id="PS50263"/>
    </source>
</evidence>
<gene>
    <name evidence="3" type="ORF">BLA6863_07362</name>
</gene>
<dbReference type="EMBL" id="CABVPY010000093">
    <property type="protein sequence ID" value="VWC45275.1"/>
    <property type="molecule type" value="Genomic_DNA"/>
</dbReference>
<organism evidence="3 4">
    <name type="scientific">Burkholderia lata (strain ATCC 17760 / DSM 23089 / LMG 22485 / NCIMB 9086 / R18194 / 383)</name>
    <dbReference type="NCBI Taxonomy" id="482957"/>
    <lineage>
        <taxon>Bacteria</taxon>
        <taxon>Pseudomonadati</taxon>
        <taxon>Pseudomonadota</taxon>
        <taxon>Betaproteobacteria</taxon>
        <taxon>Burkholderiales</taxon>
        <taxon>Burkholderiaceae</taxon>
        <taxon>Burkholderia</taxon>
        <taxon>Burkholderia cepacia complex</taxon>
    </lineage>
</organism>
<dbReference type="InterPro" id="IPR045254">
    <property type="entry name" value="Nit1/2_C-N_Hydrolase"/>
</dbReference>
<keyword evidence="3" id="KW-0012">Acyltransferase</keyword>
<reference evidence="3 4" key="1">
    <citation type="submission" date="2019-09" db="EMBL/GenBank/DDBJ databases">
        <authorList>
            <person name="Depoorter E."/>
        </authorList>
    </citation>
    <scope>NUCLEOTIDE SEQUENCE [LARGE SCALE GENOMIC DNA]</scope>
    <source>
        <strain evidence="3">LMG 6863</strain>
    </source>
</reference>
<dbReference type="InterPro" id="IPR036526">
    <property type="entry name" value="C-N_Hydrolase_sf"/>
</dbReference>
<dbReference type="Gene3D" id="3.60.110.10">
    <property type="entry name" value="Carbon-nitrogen hydrolase"/>
    <property type="match status" value="1"/>
</dbReference>
<keyword evidence="3" id="KW-0449">Lipoprotein</keyword>
<dbReference type="GO" id="GO:0016811">
    <property type="term" value="F:hydrolase activity, acting on carbon-nitrogen (but not peptide) bonds, in linear amides"/>
    <property type="evidence" value="ECO:0007669"/>
    <property type="project" value="InterPro"/>
</dbReference>
<keyword evidence="1" id="KW-0378">Hydrolase</keyword>
<dbReference type="PANTHER" id="PTHR23088:SF27">
    <property type="entry name" value="DEAMINATED GLUTATHIONE AMIDASE"/>
    <property type="match status" value="1"/>
</dbReference>
<keyword evidence="3" id="KW-0808">Transferase</keyword>
<sequence>MTDHTRSATPFQVAALQMVSTPDVARNLAEARRLIAEAAGEGAQLVLLPEYFCFMGHRDTDKLALAEPYQDGPIQHFLTDAARRHGIWVIGGTLPLKAPEPDRVLNTTLVFDPSGNEAARYDKIHLFNFEKGDESFDEARTIRAGDTVVAFDAPFGRVGLSVCYDLRFPELYRRMGDCALIVVPSAFTYTTGRAHWETLLRARAVENQCYVLAAAQGGKHENGRRTWGHSMLIDPWGEIVAVRDVGASVVLGAIDPQRIADVRQSLPAWRHRVLT</sequence>
<dbReference type="PANTHER" id="PTHR23088">
    <property type="entry name" value="NITRILASE-RELATED"/>
    <property type="match status" value="1"/>
</dbReference>
<dbReference type="AlphaFoldDB" id="A0A6P2SN03"/>
<protein>
    <submittedName>
        <fullName evidence="3">Apolipoprotein acyltransferase</fullName>
    </submittedName>
</protein>
<dbReference type="PROSITE" id="PS50263">
    <property type="entry name" value="CN_HYDROLASE"/>
    <property type="match status" value="1"/>
</dbReference>
<dbReference type="InterPro" id="IPR003010">
    <property type="entry name" value="C-N_Hydrolase"/>
</dbReference>
<dbReference type="Proteomes" id="UP000494170">
    <property type="component" value="Unassembled WGS sequence"/>
</dbReference>
<accession>A0A6P2SN03</accession>
<dbReference type="RefSeq" id="WP_174947404.1">
    <property type="nucleotide sequence ID" value="NZ_CABVPY010000093.1"/>
</dbReference>
<evidence type="ECO:0000313" key="3">
    <source>
        <dbReference type="EMBL" id="VWC45275.1"/>
    </source>
</evidence>